<dbReference type="EMBL" id="CAEZSR010000017">
    <property type="protein sequence ID" value="CAB4547053.1"/>
    <property type="molecule type" value="Genomic_DNA"/>
</dbReference>
<reference evidence="2" key="1">
    <citation type="submission" date="2020-05" db="EMBL/GenBank/DDBJ databases">
        <authorList>
            <person name="Chiriac C."/>
            <person name="Salcher M."/>
            <person name="Ghai R."/>
            <person name="Kavagutti S V."/>
        </authorList>
    </citation>
    <scope>NUCLEOTIDE SEQUENCE</scope>
</reference>
<dbReference type="SUPFAM" id="SSF88713">
    <property type="entry name" value="Glycoside hydrolase/deacetylase"/>
    <property type="match status" value="1"/>
</dbReference>
<dbReference type="Gene3D" id="3.20.20.370">
    <property type="entry name" value="Glycoside hydrolase/deacetylase"/>
    <property type="match status" value="1"/>
</dbReference>
<protein>
    <submittedName>
        <fullName evidence="2">Unannotated protein</fullName>
    </submittedName>
</protein>
<dbReference type="AlphaFoldDB" id="A0A6J6C9B3"/>
<dbReference type="PROSITE" id="PS51677">
    <property type="entry name" value="NODB"/>
    <property type="match status" value="1"/>
</dbReference>
<dbReference type="InterPro" id="IPR002509">
    <property type="entry name" value="NODB_dom"/>
</dbReference>
<dbReference type="PROSITE" id="PS51318">
    <property type="entry name" value="TAT"/>
    <property type="match status" value="1"/>
</dbReference>
<gene>
    <name evidence="2" type="ORF">UFOPK1493_00759</name>
</gene>
<dbReference type="GO" id="GO:0005975">
    <property type="term" value="P:carbohydrate metabolic process"/>
    <property type="evidence" value="ECO:0007669"/>
    <property type="project" value="InterPro"/>
</dbReference>
<name>A0A6J6C9B3_9ZZZZ</name>
<evidence type="ECO:0000313" key="2">
    <source>
        <dbReference type="EMBL" id="CAB4547053.1"/>
    </source>
</evidence>
<dbReference type="PANTHER" id="PTHR10587">
    <property type="entry name" value="GLYCOSYL TRANSFERASE-RELATED"/>
    <property type="match status" value="1"/>
</dbReference>
<organism evidence="2">
    <name type="scientific">freshwater metagenome</name>
    <dbReference type="NCBI Taxonomy" id="449393"/>
    <lineage>
        <taxon>unclassified sequences</taxon>
        <taxon>metagenomes</taxon>
        <taxon>ecological metagenomes</taxon>
    </lineage>
</organism>
<dbReference type="InterPro" id="IPR050248">
    <property type="entry name" value="Polysacc_deacetylase_ArnD"/>
</dbReference>
<accession>A0A6J6C9B3</accession>
<feature type="domain" description="NodB homology" evidence="1">
    <location>
        <begin position="66"/>
        <end position="264"/>
    </location>
</feature>
<sequence length="288" mass="31110">MDRRTFLRRAGIGGAGIAAVAAPVGTYALGQHLGSRQLSGNYSASVKAGMIRGGVNVWWSVSTTDKVLALTFDDGPTEQFTDEVLDVLARYEVPATFFLIGELVERRPDHVRRTVEAGHEVANHTFDHFSAAIQSPDEVRRTIERGADAIAEVVGERPRWFRPVRGEVTGQVLQAAAEVGHDVALWSVSRDPGNGTAIDDVDGVLRNYVDGLHEGALVIFHDGIGRSAFELTGPDEELVLARRTEIDALPGVIERYLAEGYRFVTTTELIDEHGPGPVGRTASAADEG</sequence>
<dbReference type="Pfam" id="PF01522">
    <property type="entry name" value="Polysacc_deac_1"/>
    <property type="match status" value="1"/>
</dbReference>
<dbReference type="InterPro" id="IPR006311">
    <property type="entry name" value="TAT_signal"/>
</dbReference>
<dbReference type="InterPro" id="IPR011330">
    <property type="entry name" value="Glyco_hydro/deAcase_b/a-brl"/>
</dbReference>
<dbReference type="GO" id="GO:0016810">
    <property type="term" value="F:hydrolase activity, acting on carbon-nitrogen (but not peptide) bonds"/>
    <property type="evidence" value="ECO:0007669"/>
    <property type="project" value="InterPro"/>
</dbReference>
<dbReference type="CDD" id="cd10917">
    <property type="entry name" value="CE4_NodB_like_6s_7s"/>
    <property type="match status" value="1"/>
</dbReference>
<evidence type="ECO:0000259" key="1">
    <source>
        <dbReference type="PROSITE" id="PS51677"/>
    </source>
</evidence>
<proteinExistence type="predicted"/>